<gene>
    <name evidence="3" type="ORF">VVR64_00650</name>
</gene>
<evidence type="ECO:0000313" key="4">
    <source>
        <dbReference type="Proteomes" id="UP001558353"/>
    </source>
</evidence>
<name>A0ABV3URY7_9CORY</name>
<feature type="domain" description="Phage capsid-like C-terminal" evidence="2">
    <location>
        <begin position="10"/>
        <end position="272"/>
    </location>
</feature>
<dbReference type="InterPro" id="IPR024455">
    <property type="entry name" value="Phage_capsid"/>
</dbReference>
<sequence length="275" mass="28818">MFKTTDNKIVLAPDTVQSLLVQPVTTGSVASQVANVITTPSHTTRFPRLTADPTAAWTAEGEEIVPSDPTVDEVLVIPSKVAGLVVTTTEMTNDATTEAINEIGNGLVRQITNSIDSAFFGNLSAPAPAGLGSITPTELTVEALDNLDWAEEARAKSAGLGATLTTFVAHPDDALTLAKLKESTGSARGLLQPDPTAPTNRTVAGVPLLTSNHVTKGQIWGIPANAANLVIRDTAEVVADNSVFFTSDRVAIRATMRVGFGFVFEESIVRVTVTP</sequence>
<proteinExistence type="predicted"/>
<protein>
    <submittedName>
        <fullName evidence="3">Phage major capsid protein</fullName>
    </submittedName>
</protein>
<dbReference type="Gene3D" id="3.30.2400.10">
    <property type="entry name" value="Major capsid protein gp5"/>
    <property type="match status" value="1"/>
</dbReference>
<keyword evidence="4" id="KW-1185">Reference proteome</keyword>
<dbReference type="EMBL" id="JAYWMA010000001">
    <property type="protein sequence ID" value="MEX3527582.1"/>
    <property type="molecule type" value="Genomic_DNA"/>
</dbReference>
<reference evidence="3 4" key="1">
    <citation type="journal article" date="2024" name="Fungal Genet. Biol.">
        <title>The porcine skin microbiome exhibits broad fungal antagonism.</title>
        <authorList>
            <person name="De La Cruz K.F."/>
            <person name="Townsend E.C."/>
            <person name="Alex Cheong J.Z."/>
            <person name="Salamzade R."/>
            <person name="Liu A."/>
            <person name="Sandstrom S."/>
            <person name="Davila E."/>
            <person name="Huang L."/>
            <person name="Xu K.H."/>
            <person name="Wu S.Y."/>
            <person name="Meudt J.J."/>
            <person name="Shanmuganayagam D."/>
            <person name="Gibson A.L.F."/>
            <person name="Kalan L.R."/>
        </authorList>
    </citation>
    <scope>NUCLEOTIDE SEQUENCE [LARGE SCALE GENOMIC DNA]</scope>
    <source>
        <strain evidence="3 4">LK2569</strain>
    </source>
</reference>
<dbReference type="NCBIfam" id="TIGR01554">
    <property type="entry name" value="major_cap_HK97"/>
    <property type="match status" value="1"/>
</dbReference>
<dbReference type="InterPro" id="IPR054612">
    <property type="entry name" value="Phage_capsid-like_C"/>
</dbReference>
<dbReference type="Pfam" id="PF05065">
    <property type="entry name" value="Phage_capsid"/>
    <property type="match status" value="1"/>
</dbReference>
<dbReference type="RefSeq" id="WP_368521823.1">
    <property type="nucleotide sequence ID" value="NZ_JAYWMA010000001.1"/>
</dbReference>
<dbReference type="Proteomes" id="UP001558353">
    <property type="component" value="Unassembled WGS sequence"/>
</dbReference>
<evidence type="ECO:0000256" key="1">
    <source>
        <dbReference type="ARBA" id="ARBA00004328"/>
    </source>
</evidence>
<evidence type="ECO:0000259" key="2">
    <source>
        <dbReference type="Pfam" id="PF05065"/>
    </source>
</evidence>
<dbReference type="Gene3D" id="3.30.2320.10">
    <property type="entry name" value="hypothetical protein PF0899 domain"/>
    <property type="match status" value="1"/>
</dbReference>
<comment type="caution">
    <text evidence="3">The sequence shown here is derived from an EMBL/GenBank/DDBJ whole genome shotgun (WGS) entry which is preliminary data.</text>
</comment>
<dbReference type="SUPFAM" id="SSF56563">
    <property type="entry name" value="Major capsid protein gp5"/>
    <property type="match status" value="1"/>
</dbReference>
<organism evidence="3 4">
    <name type="scientific">Corynebacterium xerosis</name>
    <dbReference type="NCBI Taxonomy" id="1725"/>
    <lineage>
        <taxon>Bacteria</taxon>
        <taxon>Bacillati</taxon>
        <taxon>Actinomycetota</taxon>
        <taxon>Actinomycetes</taxon>
        <taxon>Mycobacteriales</taxon>
        <taxon>Corynebacteriaceae</taxon>
        <taxon>Corynebacterium</taxon>
    </lineage>
</organism>
<comment type="subcellular location">
    <subcellularLocation>
        <location evidence="1">Virion</location>
    </subcellularLocation>
</comment>
<accession>A0ABV3URY7</accession>
<evidence type="ECO:0000313" key="3">
    <source>
        <dbReference type="EMBL" id="MEX3527582.1"/>
    </source>
</evidence>